<feature type="domain" description="Vacuolar protein sorting-associated protein 13 VPS13 adaptor binding" evidence="1">
    <location>
        <begin position="2111"/>
        <end position="2535"/>
    </location>
</feature>
<keyword evidence="3" id="KW-1185">Reference proteome</keyword>
<dbReference type="Gramene" id="PSS21343">
    <property type="protein sequence ID" value="PSS21343"/>
    <property type="gene ID" value="CEY00_Acc10385"/>
</dbReference>
<dbReference type="InterPro" id="IPR026847">
    <property type="entry name" value="VPS13"/>
</dbReference>
<accession>A0A2R6R5R6</accession>
<dbReference type="InterPro" id="IPR009543">
    <property type="entry name" value="VPS13_VAB"/>
</dbReference>
<dbReference type="InParanoid" id="A0A2R6R5R6"/>
<gene>
    <name evidence="2" type="ORF">CEY00_Acc10385</name>
</gene>
<dbReference type="OrthoDB" id="428159at2759"/>
<comment type="caution">
    <text evidence="2">The sequence shown here is derived from an EMBL/GenBank/DDBJ whole genome shotgun (WGS) entry which is preliminary data.</text>
</comment>
<organism evidence="2 3">
    <name type="scientific">Actinidia chinensis var. chinensis</name>
    <name type="common">Chinese soft-hair kiwi</name>
    <dbReference type="NCBI Taxonomy" id="1590841"/>
    <lineage>
        <taxon>Eukaryota</taxon>
        <taxon>Viridiplantae</taxon>
        <taxon>Streptophyta</taxon>
        <taxon>Embryophyta</taxon>
        <taxon>Tracheophyta</taxon>
        <taxon>Spermatophyta</taxon>
        <taxon>Magnoliopsida</taxon>
        <taxon>eudicotyledons</taxon>
        <taxon>Gunneridae</taxon>
        <taxon>Pentapetalae</taxon>
        <taxon>asterids</taxon>
        <taxon>Ericales</taxon>
        <taxon>Actinidiaceae</taxon>
        <taxon>Actinidia</taxon>
    </lineage>
</organism>
<sequence>MFFNDWIQRRLASLLNPWLLQEPELELKLGFLHSHGVAKNLTFDASILNHHLFDESSRWSFKDVTVEQLSLRVSYWSVPTFLLQVHGVHITLSLGELKEERGLRTRQKSTNTDMEYKKKVLEEIDPEGRALHGVMQKVSDINVSGYWRTSLGNIILKCCQLQVHDIHLQVQFPISNDSFRCLWEVKELNAESLYTDKGNFLRGLASSIFTPLKEISLRLDVTGFEISLKRRDCISCLIRPVDLVTRTKFKDLQLRDFNLNVPELSFSIAPEELPIILAFHTLTSYESYSARTGRHLWNIAASRISSLISTPRSTMHRLIVLVCLWLQYVNAYETLLLLVGYPVDSVMQRSAVKMSQDNTFSVAVKKQWRMVSEIENKLPAEAIAMAWRITRYRAALNIQQAKNHSSKSPVKSHFCFFRRVLVPLELICSVLCRTFRSLINLLLQIFLDDHPCIDEHSGVVSDDSSTQSCYSISIGIISLFISPIQSLVGGNPISDIGSSSLDLLSFCVLLDGLFLMYTESICDDHVSLSCGHLKVMSSSPTEDGLKNNKTYMKGHWKKKFDYSKTILWAEPAQVLNFPENATTDETCVSLLWNHLGEMGLNWKKSCTQFGGSMTQFLENPWILCEIQRFVTDRSLKNLHSGFLKCSLMVGKLNFLLDYTSLLSIAVVLRQIQHALRWTHSSGRAKVLLPTPIPNEIPPPISWDSRCKSYVSEIEKTMLKMLPQKHVQIAVFIAGPVFQISLRKEGFHDEHTNESHISRQDGLQLALDVNNIEVATWPTLSSDFVASTDWQGLDDERVECLRFKEPQIVNIPMLDNEFYKCQGQISMNTYLKLDGLKAYLDDSETNQKYQIIMLNPTTIKLSCSRKDVHSFSASIVAFSAALDGMATGLFVLIYIDELFVLVEEIVGLLSAVSRIFSGLHLDGGECFQELMRQEMACADSKREAMLTRMKGVSLILTKALFVVHSTFELRSIDMVLCNSRRGSDINHCAMTFDASNGRKLAMHGLPDYGILISVHKKSLEFCCEGGEVEVIADLSGIRSVIFRDHSEIWRTSDQFQHINLLHSPSCVYEIYLSQCTSALRLASLQNALPSRIVSNAAEGSTSVGEISYVVGDSPSAIDIESYGSASNRVALASAHWLTMNITISEIYVAGLSVKKVLIGAHKSTKLEFSLSIGREYQMIACQIQGGSLFLETTALAMFVDCFASYLRCVGYLLHVLTSSEEHMVTETGEEDMAVQDGHPSREQHNSFQHMMWEQLEVLTIDVSQFSLLLVAEDESGGLKELQFEADFHVKLELANRNKGFSFDLSRLSILSQTLHEIVEQQTNEIQIPHFSPITASNSSSHSVHGDPAVAFQHTDEIHSVLDDENFSRRVSRNESAVDNSEARVLHLSRQNYILKQLGASIAVENPVQGEEVRPELLNQGWVGSGSITGFDMTISLPEIQMLLSTAESLSGIFSKETSGDVKQMHFSGNQESDRSLDETVPDGAIVAIQDVHQHMYMTVEGLESKYSLVGTIHYSLVGDRALFRVKYQNQKRWKSSVLWFSLISLYAKSDSGEPLQLNYRSGSGFVDISSTNDGGHALWRILSCKPDSYEGDIEPDSCNFLARNTFYLVNKKIDRAVAFVDGVPEFVSKPGNPFKLKVFSDFPPARAVVSLDSCSLEATRNSLHHNSHVNKERASGKTENLPRIDIIIDKIILTVVHELPDTRETFPLLQASISTDEFIVQILFAKARVISTLIFVLYYFDAQSNLWRDFIHPVEICVFYRSQFQIEGSEIGWNRVPVHFYAKMKEFRISLTELSLDILLFVIGQLNLAGPYAIKTSKILANCCKVENQSGLNLLCHFYDNQDVSIAGKQSSTILLRHVALVNQPPEASHVSIQLAERGTYLTSPIQLALLEARSLAWRTRIMSVQDSKTYPGPFLVVDISRKSEDGLSIVVSPLLRIHNETKFSMELRFQRPQQNAAQSASVVLKRGDTIDDSVAAFDAINLSGGLKKALMSVSVGNFLLSFRPEITENLMNPEKLLSVEWSDDLKGGKAVCLSGVLDKLSYKVRKAFLVEPMRYSFSTAHCSLKFEDGQVANLHFLIQSVVRDIPVIQLDNYGYAPGNRDSPVALQEQKEIFLLPTVRVFNLLQTEIQVLLTDMDPCAAIGSENVGNQATIPCGSTVDLYANPTTIRFIVTLTAFNSSCKPVNSGDWVKKLQKRKDDVHYLDIDLDFCGGKYFASLRLSRGHRGVLEVSIFTSYALKNESDIPLFCFAHNQKPFSGHEADMLGSTIPPELGSFLPPKSTKSWFMKNNKLRLKLLEEKSSEVLLDLDALSGLTEISLEVEERSGFKYIAKLGVSLGPFTSKVNVSSQIISIIPRYVVFNESEEAIVVRQCYSEDDMEGMVAISSKQKIALKLRSGTNRKEISGFEKLVKKHRNAHDDSLAFIQFQPDKAGLDWSGPVCVSSLGRFFLKFRRSPDFFGQQSSHVASHGNGSPEFAAVHVVEESSTLVLHFHKPPNVNLPYRIENILQQTFITYYQKDSMEIENLGSGSSVDYVWDDSTLPHRLLVQINGINLLREINLDKVRAWKPFYRVNQRGGLGFHLPLYKKPGDPTKTGLGESIGMQMINVGYEVYADGPTRVLRFCELRDSHNRDIRFYSSKKIRLRIFSFALNLFEHAKQDIDISDASVYTLLIVARLENINLDSVLTDKNKYSQIGVQSLSIDQKWAGAPFAAMLRRHQSGYSNKNDNILHIVFVLLSSSSNVKQVKYSSVVLQPLDLNLDEETLMRLVPFWRTSLSESNTKSQQYYFDHFEIHPIKIIASFLPGDSYSSYSSAQEMLRSLLHSVIKIPAIKGMTVELNGVLVTHALITIRELFIKCAQHYSWYAMRAIYLVKGSPLLPPAFASIFDDLASSSLDVFFDPSSVLINLPGLTIGTFKFISKCIGGKGFSGSKRYLGDLGKTMKTAGSNILFAAVTEISDSVLKGAEASGFNGMVSGFHQGILKLAMEPSVLGAAFMEGGPDRKIVLDRSPGIDELYIEGYLQAMLDTTYKQEYLRVRVVDNQVFLKNLPPNSSLIEEIMDRVKGFLVSKALLKGDSSTTSQPLRHLRGDSEWKIGPIVLTLCEHLFVSFAIRLLRKQAGNFITRTKWKEKIVSDDQKTIVPASTAQGQGSVFWKWGIGKFLLSGIFAYVDGRLCRSIPHPIARRIVSGFLLSFLEQR</sequence>
<dbReference type="EMBL" id="NKQK01000009">
    <property type="protein sequence ID" value="PSS21343.1"/>
    <property type="molecule type" value="Genomic_DNA"/>
</dbReference>
<name>A0A2R6R5R6_ACTCC</name>
<proteinExistence type="predicted"/>
<dbReference type="OMA" id="TLVCHFQ"/>
<dbReference type="STRING" id="1590841.A0A2R6R5R6"/>
<dbReference type="GO" id="GO:0045053">
    <property type="term" value="P:protein retention in Golgi apparatus"/>
    <property type="evidence" value="ECO:0007669"/>
    <property type="project" value="TreeGrafter"/>
</dbReference>
<evidence type="ECO:0000259" key="1">
    <source>
        <dbReference type="Pfam" id="PF25036"/>
    </source>
</evidence>
<evidence type="ECO:0000313" key="2">
    <source>
        <dbReference type="EMBL" id="PSS21343.1"/>
    </source>
</evidence>
<dbReference type="GO" id="GO:0006623">
    <property type="term" value="P:protein targeting to vacuole"/>
    <property type="evidence" value="ECO:0007669"/>
    <property type="project" value="TreeGrafter"/>
</dbReference>
<dbReference type="Proteomes" id="UP000241394">
    <property type="component" value="Chromosome LG9"/>
</dbReference>
<dbReference type="Pfam" id="PF25036">
    <property type="entry name" value="VPS13_VAB"/>
    <property type="match status" value="1"/>
</dbReference>
<dbReference type="PANTHER" id="PTHR16166">
    <property type="entry name" value="VACUOLAR PROTEIN SORTING-ASSOCIATED PROTEIN VPS13"/>
    <property type="match status" value="1"/>
</dbReference>
<dbReference type="FunCoup" id="A0A2R6R5R6">
    <property type="interactions" value="1480"/>
</dbReference>
<dbReference type="PANTHER" id="PTHR16166:SF130">
    <property type="entry name" value="PROTEIN SORTING-ASSOCIATED PROTEIN, PUTATIVE (DUF1162)-RELATED"/>
    <property type="match status" value="1"/>
</dbReference>
<evidence type="ECO:0000313" key="3">
    <source>
        <dbReference type="Proteomes" id="UP000241394"/>
    </source>
</evidence>
<reference evidence="2 3" key="1">
    <citation type="submission" date="2017-07" db="EMBL/GenBank/DDBJ databases">
        <title>An improved, manually edited Actinidia chinensis var. chinensis (kiwifruit) genome highlights the challenges associated with draft genomes and gene prediction in plants.</title>
        <authorList>
            <person name="Pilkington S."/>
            <person name="Crowhurst R."/>
            <person name="Hilario E."/>
            <person name="Nardozza S."/>
            <person name="Fraser L."/>
            <person name="Peng Y."/>
            <person name="Gunaseelan K."/>
            <person name="Simpson R."/>
            <person name="Tahir J."/>
            <person name="Deroles S."/>
            <person name="Templeton K."/>
            <person name="Luo Z."/>
            <person name="Davy M."/>
            <person name="Cheng C."/>
            <person name="Mcneilage M."/>
            <person name="Scaglione D."/>
            <person name="Liu Y."/>
            <person name="Zhang Q."/>
            <person name="Datson P."/>
            <person name="De Silva N."/>
            <person name="Gardiner S."/>
            <person name="Bassett H."/>
            <person name="Chagne D."/>
            <person name="Mccallum J."/>
            <person name="Dzierzon H."/>
            <person name="Deng C."/>
            <person name="Wang Y.-Y."/>
            <person name="Barron N."/>
            <person name="Manako K."/>
            <person name="Bowen J."/>
            <person name="Foster T."/>
            <person name="Erridge Z."/>
            <person name="Tiffin H."/>
            <person name="Waite C."/>
            <person name="Davies K."/>
            <person name="Grierson E."/>
            <person name="Laing W."/>
            <person name="Kirk R."/>
            <person name="Chen X."/>
            <person name="Wood M."/>
            <person name="Montefiori M."/>
            <person name="Brummell D."/>
            <person name="Schwinn K."/>
            <person name="Catanach A."/>
            <person name="Fullerton C."/>
            <person name="Li D."/>
            <person name="Meiyalaghan S."/>
            <person name="Nieuwenhuizen N."/>
            <person name="Read N."/>
            <person name="Prakash R."/>
            <person name="Hunter D."/>
            <person name="Zhang H."/>
            <person name="Mckenzie M."/>
            <person name="Knabel M."/>
            <person name="Harris A."/>
            <person name="Allan A."/>
            <person name="Chen A."/>
            <person name="Janssen B."/>
            <person name="Plunkett B."/>
            <person name="Dwamena C."/>
            <person name="Voogd C."/>
            <person name="Leif D."/>
            <person name="Lafferty D."/>
            <person name="Souleyre E."/>
            <person name="Varkonyi-Gasic E."/>
            <person name="Gambi F."/>
            <person name="Hanley J."/>
            <person name="Yao J.-L."/>
            <person name="Cheung J."/>
            <person name="David K."/>
            <person name="Warren B."/>
            <person name="Marsh K."/>
            <person name="Snowden K."/>
            <person name="Lin-Wang K."/>
            <person name="Brian L."/>
            <person name="Martinez-Sanchez M."/>
            <person name="Wang M."/>
            <person name="Ileperuma N."/>
            <person name="Macnee N."/>
            <person name="Campin R."/>
            <person name="Mcatee P."/>
            <person name="Drummond R."/>
            <person name="Espley R."/>
            <person name="Ireland H."/>
            <person name="Wu R."/>
            <person name="Atkinson R."/>
            <person name="Karunairetnam S."/>
            <person name="Bulley S."/>
            <person name="Chunkath S."/>
            <person name="Hanley Z."/>
            <person name="Storey R."/>
            <person name="Thrimawithana A."/>
            <person name="Thomson S."/>
            <person name="David C."/>
            <person name="Testolin R."/>
        </authorList>
    </citation>
    <scope>NUCLEOTIDE SEQUENCE [LARGE SCALE GENOMIC DNA]</scope>
    <source>
        <strain evidence="3">cv. Red5</strain>
        <tissue evidence="2">Young leaf</tissue>
    </source>
</reference>
<reference evidence="3" key="2">
    <citation type="journal article" date="2018" name="BMC Genomics">
        <title>A manually annotated Actinidia chinensis var. chinensis (kiwifruit) genome highlights the challenges associated with draft genomes and gene prediction in plants.</title>
        <authorList>
            <person name="Pilkington S.M."/>
            <person name="Crowhurst R."/>
            <person name="Hilario E."/>
            <person name="Nardozza S."/>
            <person name="Fraser L."/>
            <person name="Peng Y."/>
            <person name="Gunaseelan K."/>
            <person name="Simpson R."/>
            <person name="Tahir J."/>
            <person name="Deroles S.C."/>
            <person name="Templeton K."/>
            <person name="Luo Z."/>
            <person name="Davy M."/>
            <person name="Cheng C."/>
            <person name="McNeilage M."/>
            <person name="Scaglione D."/>
            <person name="Liu Y."/>
            <person name="Zhang Q."/>
            <person name="Datson P."/>
            <person name="De Silva N."/>
            <person name="Gardiner S.E."/>
            <person name="Bassett H."/>
            <person name="Chagne D."/>
            <person name="McCallum J."/>
            <person name="Dzierzon H."/>
            <person name="Deng C."/>
            <person name="Wang Y.Y."/>
            <person name="Barron L."/>
            <person name="Manako K."/>
            <person name="Bowen J."/>
            <person name="Foster T.M."/>
            <person name="Erridge Z.A."/>
            <person name="Tiffin H."/>
            <person name="Waite C.N."/>
            <person name="Davies K.M."/>
            <person name="Grierson E.P."/>
            <person name="Laing W.A."/>
            <person name="Kirk R."/>
            <person name="Chen X."/>
            <person name="Wood M."/>
            <person name="Montefiori M."/>
            <person name="Brummell D.A."/>
            <person name="Schwinn K.E."/>
            <person name="Catanach A."/>
            <person name="Fullerton C."/>
            <person name="Li D."/>
            <person name="Meiyalaghan S."/>
            <person name="Nieuwenhuizen N."/>
            <person name="Read N."/>
            <person name="Prakash R."/>
            <person name="Hunter D."/>
            <person name="Zhang H."/>
            <person name="McKenzie M."/>
            <person name="Knabel M."/>
            <person name="Harris A."/>
            <person name="Allan A.C."/>
            <person name="Gleave A."/>
            <person name="Chen A."/>
            <person name="Janssen B.J."/>
            <person name="Plunkett B."/>
            <person name="Ampomah-Dwamena C."/>
            <person name="Voogd C."/>
            <person name="Leif D."/>
            <person name="Lafferty D."/>
            <person name="Souleyre E.J.F."/>
            <person name="Varkonyi-Gasic E."/>
            <person name="Gambi F."/>
            <person name="Hanley J."/>
            <person name="Yao J.L."/>
            <person name="Cheung J."/>
            <person name="David K.M."/>
            <person name="Warren B."/>
            <person name="Marsh K."/>
            <person name="Snowden K.C."/>
            <person name="Lin-Wang K."/>
            <person name="Brian L."/>
            <person name="Martinez-Sanchez M."/>
            <person name="Wang M."/>
            <person name="Ileperuma N."/>
            <person name="Macnee N."/>
            <person name="Campin R."/>
            <person name="McAtee P."/>
            <person name="Drummond R.S.M."/>
            <person name="Espley R.V."/>
            <person name="Ireland H.S."/>
            <person name="Wu R."/>
            <person name="Atkinson R.G."/>
            <person name="Karunairetnam S."/>
            <person name="Bulley S."/>
            <person name="Chunkath S."/>
            <person name="Hanley Z."/>
            <person name="Storey R."/>
            <person name="Thrimawithana A.H."/>
            <person name="Thomson S."/>
            <person name="David C."/>
            <person name="Testolin R."/>
            <person name="Huang H."/>
            <person name="Hellens R.P."/>
            <person name="Schaffer R.J."/>
        </authorList>
    </citation>
    <scope>NUCLEOTIDE SEQUENCE [LARGE SCALE GENOMIC DNA]</scope>
    <source>
        <strain evidence="3">cv. Red5</strain>
    </source>
</reference>
<protein>
    <submittedName>
        <fullName evidence="2">Vacuolar protein sorting-associated protein like</fullName>
    </submittedName>
</protein>